<evidence type="ECO:0000313" key="3">
    <source>
        <dbReference type="Proteomes" id="UP001180973"/>
    </source>
</evidence>
<dbReference type="EMBL" id="JAVRFL010000024">
    <property type="protein sequence ID" value="MDT0531362.1"/>
    <property type="molecule type" value="Genomic_DNA"/>
</dbReference>
<protein>
    <submittedName>
        <fullName evidence="2">Uncharacterized protein</fullName>
    </submittedName>
</protein>
<dbReference type="Proteomes" id="UP001180973">
    <property type="component" value="Unassembled WGS sequence"/>
</dbReference>
<dbReference type="RefSeq" id="WP_311413242.1">
    <property type="nucleotide sequence ID" value="NZ_JAVRFL010000024.1"/>
</dbReference>
<feature type="transmembrane region" description="Helical" evidence="1">
    <location>
        <begin position="47"/>
        <end position="66"/>
    </location>
</feature>
<comment type="caution">
    <text evidence="2">The sequence shown here is derived from an EMBL/GenBank/DDBJ whole genome shotgun (WGS) entry which is preliminary data.</text>
</comment>
<name>A0ABU2WZP5_9ACTN</name>
<evidence type="ECO:0000313" key="2">
    <source>
        <dbReference type="EMBL" id="MDT0531362.1"/>
    </source>
</evidence>
<sequence>MIVIVIATSVALLLSGRALDETLLTAGAVVLLAGEVARRTVGVHGPLPTALVTAAVAVLAGAVLLTGRPPTEVALAVCLTGVVAGRVSTWLLRAPNPRWGV</sequence>
<feature type="transmembrane region" description="Helical" evidence="1">
    <location>
        <begin position="73"/>
        <end position="92"/>
    </location>
</feature>
<reference evidence="2" key="1">
    <citation type="submission" date="2023-09" db="EMBL/GenBank/DDBJ databases">
        <title>30 novel species of actinomycetes from the DSMZ collection.</title>
        <authorList>
            <person name="Nouioui I."/>
        </authorList>
    </citation>
    <scope>NUCLEOTIDE SEQUENCE</scope>
    <source>
        <strain evidence="2">DSM 115977</strain>
    </source>
</reference>
<accession>A0ABU2WZP5</accession>
<keyword evidence="3" id="KW-1185">Reference proteome</keyword>
<proteinExistence type="predicted"/>
<keyword evidence="1" id="KW-0472">Membrane</keyword>
<gene>
    <name evidence="2" type="ORF">RM555_20470</name>
</gene>
<keyword evidence="1" id="KW-1133">Transmembrane helix</keyword>
<evidence type="ECO:0000256" key="1">
    <source>
        <dbReference type="SAM" id="Phobius"/>
    </source>
</evidence>
<organism evidence="2 3">
    <name type="scientific">Micromonospora reichwaldensis</name>
    <dbReference type="NCBI Taxonomy" id="3075516"/>
    <lineage>
        <taxon>Bacteria</taxon>
        <taxon>Bacillati</taxon>
        <taxon>Actinomycetota</taxon>
        <taxon>Actinomycetes</taxon>
        <taxon>Micromonosporales</taxon>
        <taxon>Micromonosporaceae</taxon>
        <taxon>Micromonospora</taxon>
    </lineage>
</organism>
<keyword evidence="1" id="KW-0812">Transmembrane</keyword>